<evidence type="ECO:0000313" key="4">
    <source>
        <dbReference type="Proteomes" id="UP000284706"/>
    </source>
</evidence>
<gene>
    <name evidence="3" type="ORF">CVT26_016146</name>
</gene>
<comment type="caution">
    <text evidence="3">The sequence shown here is derived from an EMBL/GenBank/DDBJ whole genome shotgun (WGS) entry which is preliminary data.</text>
</comment>
<evidence type="ECO:0000256" key="1">
    <source>
        <dbReference type="SAM" id="MobiDB-lite"/>
    </source>
</evidence>
<evidence type="ECO:0000259" key="2">
    <source>
        <dbReference type="PROSITE" id="PS50181"/>
    </source>
</evidence>
<proteinExistence type="predicted"/>
<dbReference type="Proteomes" id="UP000284706">
    <property type="component" value="Unassembled WGS sequence"/>
</dbReference>
<dbReference type="STRING" id="231916.A0A409XYW5"/>
<evidence type="ECO:0000313" key="3">
    <source>
        <dbReference type="EMBL" id="PPQ95925.1"/>
    </source>
</evidence>
<reference evidence="3 4" key="1">
    <citation type="journal article" date="2018" name="Evol. Lett.">
        <title>Horizontal gene cluster transfer increased hallucinogenic mushroom diversity.</title>
        <authorList>
            <person name="Reynolds H.T."/>
            <person name="Vijayakumar V."/>
            <person name="Gluck-Thaler E."/>
            <person name="Korotkin H.B."/>
            <person name="Matheny P.B."/>
            <person name="Slot J.C."/>
        </authorList>
    </citation>
    <scope>NUCLEOTIDE SEQUENCE [LARGE SCALE GENOMIC DNA]</scope>
    <source>
        <strain evidence="3 4">SRW20</strain>
    </source>
</reference>
<feature type="region of interest" description="Disordered" evidence="1">
    <location>
        <begin position="503"/>
        <end position="525"/>
    </location>
</feature>
<accession>A0A409XYW5</accession>
<organism evidence="3 4">
    <name type="scientific">Gymnopilus dilepis</name>
    <dbReference type="NCBI Taxonomy" id="231916"/>
    <lineage>
        <taxon>Eukaryota</taxon>
        <taxon>Fungi</taxon>
        <taxon>Dikarya</taxon>
        <taxon>Basidiomycota</taxon>
        <taxon>Agaricomycotina</taxon>
        <taxon>Agaricomycetes</taxon>
        <taxon>Agaricomycetidae</taxon>
        <taxon>Agaricales</taxon>
        <taxon>Agaricineae</taxon>
        <taxon>Hymenogastraceae</taxon>
        <taxon>Gymnopilus</taxon>
    </lineage>
</organism>
<dbReference type="InterPro" id="IPR001810">
    <property type="entry name" value="F-box_dom"/>
</dbReference>
<dbReference type="OrthoDB" id="5354526at2759"/>
<dbReference type="PROSITE" id="PS50181">
    <property type="entry name" value="FBOX"/>
    <property type="match status" value="1"/>
</dbReference>
<dbReference type="InterPro" id="IPR036047">
    <property type="entry name" value="F-box-like_dom_sf"/>
</dbReference>
<dbReference type="InParanoid" id="A0A409XYW5"/>
<protein>
    <recommendedName>
        <fullName evidence="2">F-box domain-containing protein</fullName>
    </recommendedName>
</protein>
<name>A0A409XYW5_9AGAR</name>
<keyword evidence="4" id="KW-1185">Reference proteome</keyword>
<dbReference type="SUPFAM" id="SSF81383">
    <property type="entry name" value="F-box domain"/>
    <property type="match status" value="1"/>
</dbReference>
<dbReference type="InterPro" id="IPR032675">
    <property type="entry name" value="LRR_dom_sf"/>
</dbReference>
<dbReference type="SUPFAM" id="SSF52047">
    <property type="entry name" value="RNI-like"/>
    <property type="match status" value="1"/>
</dbReference>
<feature type="domain" description="F-box" evidence="2">
    <location>
        <begin position="2"/>
        <end position="53"/>
    </location>
</feature>
<dbReference type="AlphaFoldDB" id="A0A409XYW5"/>
<dbReference type="Pfam" id="PF12937">
    <property type="entry name" value="F-box-like"/>
    <property type="match status" value="1"/>
</dbReference>
<dbReference type="EMBL" id="NHYE01001405">
    <property type="protein sequence ID" value="PPQ95925.1"/>
    <property type="molecule type" value="Genomic_DNA"/>
</dbReference>
<dbReference type="Gene3D" id="3.80.10.10">
    <property type="entry name" value="Ribonuclease Inhibitor"/>
    <property type="match status" value="1"/>
</dbReference>
<sequence length="574" mass="65666">MNFQPDSVPDDVWISIFENLSSPADLATLVRTCRRFSSLASKPLLREVRWRRVESTARNLDAWTDNPEYAALVSLPRKVVVAVNFEFCTRNFWPFQMNSDMELHDSMYAQVQNFTRIHELVLHDTAISPYVYTILGALPSLRSLSIINCTFIHLTTTFAEHRQASHSHQATPTPDFDFTSLPLTSLRLHKITFPVEPGPGFSNDDTPLHPLHLITASSLRSLSLTWTSTRAMIFGHRNWSLPSIEHLEVLMPFLTRDLVDSLVGFVSRCRPDVRIALNIERHNLSDQQITGIQIPLRGVWKYKGPLSFASFGPNSGARSSLTHLVMNEPADLVGLLHGLEKLPKCIQALDIQVRKWDIELLFAIRELFPNITYLVVRYGRGVLPVDFFVTLGADILFHLPHLHTLQLLNDKSCSTTRPLTPHSSVFWGGLQPAPPPPTTPHFHHPLHHPHHLNPHLLNPHHHYHHNFHHHHNFHNHQNLQNFQTHQNLQNHAHTHPWGSNNVVAGGMDDAASDEPASAADDDAEGILEQEDLRDYLVGWNRYCKCLRHVQLDESRWWERRFEGDHWVEVEIVDG</sequence>
<dbReference type="CDD" id="cd09917">
    <property type="entry name" value="F-box_SF"/>
    <property type="match status" value="1"/>
</dbReference>